<feature type="domain" description="Periplasmic binding protein" evidence="5">
    <location>
        <begin position="49"/>
        <end position="310"/>
    </location>
</feature>
<keyword evidence="3 4" id="KW-0732">Signal</keyword>
<protein>
    <submittedName>
        <fullName evidence="6">D-ribose-binding periplasmic protein</fullName>
    </submittedName>
</protein>
<dbReference type="Pfam" id="PF13407">
    <property type="entry name" value="Peripla_BP_4"/>
    <property type="match status" value="1"/>
</dbReference>
<reference evidence="6 7" key="1">
    <citation type="submission" date="2015-09" db="EMBL/GenBank/DDBJ databases">
        <authorList>
            <consortium name="Pathogen Informatics"/>
        </authorList>
    </citation>
    <scope>NUCLEOTIDE SEQUENCE [LARGE SCALE GENOMIC DNA]</scope>
    <source>
        <strain evidence="6 7">2789STDY5834876</strain>
    </source>
</reference>
<dbReference type="EMBL" id="CYZU01000024">
    <property type="protein sequence ID" value="CUO58522.1"/>
    <property type="molecule type" value="Genomic_DNA"/>
</dbReference>
<evidence type="ECO:0000313" key="6">
    <source>
        <dbReference type="EMBL" id="CUO58522.1"/>
    </source>
</evidence>
<feature type="chain" id="PRO_5008022321" evidence="4">
    <location>
        <begin position="32"/>
        <end position="336"/>
    </location>
</feature>
<dbReference type="RefSeq" id="WP_055153528.1">
    <property type="nucleotide sequence ID" value="NZ_CYZU01000024.1"/>
</dbReference>
<evidence type="ECO:0000259" key="5">
    <source>
        <dbReference type="Pfam" id="PF13407"/>
    </source>
</evidence>
<dbReference type="CDD" id="cd01536">
    <property type="entry name" value="PBP1_ABC_sugar_binding-like"/>
    <property type="match status" value="1"/>
</dbReference>
<comment type="subcellular location">
    <subcellularLocation>
        <location evidence="1">Cell envelope</location>
    </subcellularLocation>
</comment>
<dbReference type="PANTHER" id="PTHR46847">
    <property type="entry name" value="D-ALLOSE-BINDING PERIPLASMIC PROTEIN-RELATED"/>
    <property type="match status" value="1"/>
</dbReference>
<evidence type="ECO:0000313" key="7">
    <source>
        <dbReference type="Proteomes" id="UP000095544"/>
    </source>
</evidence>
<dbReference type="PANTHER" id="PTHR46847:SF4">
    <property type="entry name" value="AUTOINDUCER 2-BINDING PROTEIN LSRB"/>
    <property type="match status" value="1"/>
</dbReference>
<dbReference type="PROSITE" id="PS51257">
    <property type="entry name" value="PROKAR_LIPOPROTEIN"/>
    <property type="match status" value="1"/>
</dbReference>
<name>A0A174G7W4_9FIRM</name>
<comment type="similarity">
    <text evidence="2">Belongs to the bacterial solute-binding protein 2 family.</text>
</comment>
<dbReference type="AlphaFoldDB" id="A0A174G7W4"/>
<dbReference type="GO" id="GO:0030246">
    <property type="term" value="F:carbohydrate binding"/>
    <property type="evidence" value="ECO:0007669"/>
    <property type="project" value="UniProtKB-ARBA"/>
</dbReference>
<dbReference type="InterPro" id="IPR028082">
    <property type="entry name" value="Peripla_BP_I"/>
</dbReference>
<dbReference type="Proteomes" id="UP000095544">
    <property type="component" value="Unassembled WGS sequence"/>
</dbReference>
<evidence type="ECO:0000256" key="3">
    <source>
        <dbReference type="ARBA" id="ARBA00022729"/>
    </source>
</evidence>
<evidence type="ECO:0000256" key="4">
    <source>
        <dbReference type="SAM" id="SignalP"/>
    </source>
</evidence>
<feature type="signal peptide" evidence="4">
    <location>
        <begin position="1"/>
        <end position="31"/>
    </location>
</feature>
<evidence type="ECO:0000256" key="2">
    <source>
        <dbReference type="ARBA" id="ARBA00007639"/>
    </source>
</evidence>
<accession>A0A174G7W4</accession>
<sequence length="336" mass="35491">MRLKKWMGIILSAAMLLALLTGCSSKSPAEADSGSKESSESKEKNGGTVGILIVTSGSQWCNDIVDSVTEAVKGEGYDVVVSDSQVSVDNELSGMENLINSGCKAIVVNAMNPAGLSDLCKQAQEKGIYIIGWSDLLVNYDALVEENPKEEAELIADAMADFVDESAGEGSEMAAIWLSDSANPDTTAGVFKEALEAEFEETLVKGKGVNLVNSQYATDSTKAMDVTEAILAANPDVKLIFCQSDEMGVAVAQTLEAKGVGKDEVMVCGLDGSEEALNVIAGNNSTLRSTVYANTKLIGQKVGEAICKYMTDNTAENVIAEYVLINSDNASEYVTQ</sequence>
<gene>
    <name evidence="6" type="primary">rbsB_4</name>
    <name evidence="6" type="ORF">ERS852491_02651</name>
</gene>
<dbReference type="OrthoDB" id="9769193at2"/>
<dbReference type="SUPFAM" id="SSF53822">
    <property type="entry name" value="Periplasmic binding protein-like I"/>
    <property type="match status" value="1"/>
</dbReference>
<dbReference type="Gene3D" id="3.40.50.2300">
    <property type="match status" value="2"/>
</dbReference>
<proteinExistence type="inferred from homology"/>
<dbReference type="InterPro" id="IPR025997">
    <property type="entry name" value="SBP_2_dom"/>
</dbReference>
<organism evidence="6 7">
    <name type="scientific">Faecalicatena contorta</name>
    <dbReference type="NCBI Taxonomy" id="39482"/>
    <lineage>
        <taxon>Bacteria</taxon>
        <taxon>Bacillati</taxon>
        <taxon>Bacillota</taxon>
        <taxon>Clostridia</taxon>
        <taxon>Lachnospirales</taxon>
        <taxon>Lachnospiraceae</taxon>
        <taxon>Faecalicatena</taxon>
    </lineage>
</organism>
<dbReference type="GO" id="GO:0030313">
    <property type="term" value="C:cell envelope"/>
    <property type="evidence" value="ECO:0007669"/>
    <property type="project" value="UniProtKB-SubCell"/>
</dbReference>
<evidence type="ECO:0000256" key="1">
    <source>
        <dbReference type="ARBA" id="ARBA00004196"/>
    </source>
</evidence>
<dbReference type="STRING" id="39482.ERS852491_02651"/>